<protein>
    <recommendedName>
        <fullName evidence="3">beta-galactosidase</fullName>
        <ecNumber evidence="3">3.2.1.23</ecNumber>
    </recommendedName>
</protein>
<dbReference type="Gramene" id="PHT90663">
    <property type="protein sequence ID" value="PHT90663"/>
    <property type="gene ID" value="T459_05776"/>
</dbReference>
<organism evidence="5 6">
    <name type="scientific">Capsicum annuum</name>
    <name type="common">Capsicum pepper</name>
    <dbReference type="NCBI Taxonomy" id="4072"/>
    <lineage>
        <taxon>Eukaryota</taxon>
        <taxon>Viridiplantae</taxon>
        <taxon>Streptophyta</taxon>
        <taxon>Embryophyta</taxon>
        <taxon>Tracheophyta</taxon>
        <taxon>Spermatophyta</taxon>
        <taxon>Magnoliopsida</taxon>
        <taxon>eudicotyledons</taxon>
        <taxon>Gunneridae</taxon>
        <taxon>Pentapetalae</taxon>
        <taxon>asterids</taxon>
        <taxon>lamiids</taxon>
        <taxon>Solanales</taxon>
        <taxon>Solanaceae</taxon>
        <taxon>Solanoideae</taxon>
        <taxon>Capsiceae</taxon>
        <taxon>Capsicum</taxon>
    </lineage>
</organism>
<dbReference type="InterPro" id="IPR001944">
    <property type="entry name" value="Glycoside_Hdrlase_35"/>
</dbReference>
<evidence type="ECO:0000256" key="2">
    <source>
        <dbReference type="ARBA" id="ARBA00009809"/>
    </source>
</evidence>
<evidence type="ECO:0000313" key="6">
    <source>
        <dbReference type="Proteomes" id="UP000222542"/>
    </source>
</evidence>
<dbReference type="PANTHER" id="PTHR23421">
    <property type="entry name" value="BETA-GALACTOSIDASE RELATED"/>
    <property type="match status" value="1"/>
</dbReference>
<comment type="catalytic activity">
    <reaction evidence="1">
        <text>Hydrolysis of terminal non-reducing beta-D-galactose residues in beta-D-galactosides.</text>
        <dbReference type="EC" id="3.2.1.23"/>
    </reaction>
</comment>
<evidence type="ECO:0000256" key="1">
    <source>
        <dbReference type="ARBA" id="ARBA00001412"/>
    </source>
</evidence>
<reference evidence="5 6" key="2">
    <citation type="journal article" date="2017" name="Genome Biol.">
        <title>New reference genome sequences of hot pepper reveal the massive evolution of plant disease-resistance genes by retroduplication.</title>
        <authorList>
            <person name="Kim S."/>
            <person name="Park J."/>
            <person name="Yeom S.I."/>
            <person name="Kim Y.M."/>
            <person name="Seo E."/>
            <person name="Kim K.T."/>
            <person name="Kim M.S."/>
            <person name="Lee J.M."/>
            <person name="Cheong K."/>
            <person name="Shin H.S."/>
            <person name="Kim S.B."/>
            <person name="Han K."/>
            <person name="Lee J."/>
            <person name="Park M."/>
            <person name="Lee H.A."/>
            <person name="Lee H.Y."/>
            <person name="Lee Y."/>
            <person name="Oh S."/>
            <person name="Lee J.H."/>
            <person name="Choi E."/>
            <person name="Choi E."/>
            <person name="Lee S.E."/>
            <person name="Jeon J."/>
            <person name="Kim H."/>
            <person name="Choi G."/>
            <person name="Song H."/>
            <person name="Lee J."/>
            <person name="Lee S.C."/>
            <person name="Kwon J.K."/>
            <person name="Lee H.Y."/>
            <person name="Koo N."/>
            <person name="Hong Y."/>
            <person name="Kim R.W."/>
            <person name="Kang W.H."/>
            <person name="Huh J.H."/>
            <person name="Kang B.C."/>
            <person name="Yang T.J."/>
            <person name="Lee Y.H."/>
            <person name="Bennetzen J.L."/>
            <person name="Choi D."/>
        </authorList>
    </citation>
    <scope>NUCLEOTIDE SEQUENCE [LARGE SCALE GENOMIC DNA]</scope>
    <source>
        <strain evidence="6">cv. CM334</strain>
    </source>
</reference>
<comment type="caution">
    <text evidence="5">The sequence shown here is derived from an EMBL/GenBank/DDBJ whole genome shotgun (WGS) entry which is preliminary data.</text>
</comment>
<dbReference type="Gene3D" id="2.60.120.260">
    <property type="entry name" value="Galactose-binding domain-like"/>
    <property type="match status" value="1"/>
</dbReference>
<dbReference type="InterPro" id="IPR031330">
    <property type="entry name" value="Gly_Hdrlase_35_cat"/>
</dbReference>
<reference evidence="5 6" key="1">
    <citation type="journal article" date="2014" name="Nat. Genet.">
        <title>Genome sequence of the hot pepper provides insights into the evolution of pungency in Capsicum species.</title>
        <authorList>
            <person name="Kim S."/>
            <person name="Park M."/>
            <person name="Yeom S.I."/>
            <person name="Kim Y.M."/>
            <person name="Lee J.M."/>
            <person name="Lee H.A."/>
            <person name="Seo E."/>
            <person name="Choi J."/>
            <person name="Cheong K."/>
            <person name="Kim K.T."/>
            <person name="Jung K."/>
            <person name="Lee G.W."/>
            <person name="Oh S.K."/>
            <person name="Bae C."/>
            <person name="Kim S.B."/>
            <person name="Lee H.Y."/>
            <person name="Kim S.Y."/>
            <person name="Kim M.S."/>
            <person name="Kang B.C."/>
            <person name="Jo Y.D."/>
            <person name="Yang H.B."/>
            <person name="Jeong H.J."/>
            <person name="Kang W.H."/>
            <person name="Kwon J.K."/>
            <person name="Shin C."/>
            <person name="Lim J.Y."/>
            <person name="Park J.H."/>
            <person name="Huh J.H."/>
            <person name="Kim J.S."/>
            <person name="Kim B.D."/>
            <person name="Cohen O."/>
            <person name="Paran I."/>
            <person name="Suh M.C."/>
            <person name="Lee S.B."/>
            <person name="Kim Y.K."/>
            <person name="Shin Y."/>
            <person name="Noh S.J."/>
            <person name="Park J."/>
            <person name="Seo Y.S."/>
            <person name="Kwon S.Y."/>
            <person name="Kim H.A."/>
            <person name="Park J.M."/>
            <person name="Kim H.J."/>
            <person name="Choi S.B."/>
            <person name="Bosland P.W."/>
            <person name="Reeves G."/>
            <person name="Jo S.H."/>
            <person name="Lee B.W."/>
            <person name="Cho H.T."/>
            <person name="Choi H.S."/>
            <person name="Lee M.S."/>
            <person name="Yu Y."/>
            <person name="Do Choi Y."/>
            <person name="Park B.S."/>
            <person name="van Deynze A."/>
            <person name="Ashrafi H."/>
            <person name="Hill T."/>
            <person name="Kim W.T."/>
            <person name="Pai H.S."/>
            <person name="Ahn H.K."/>
            <person name="Yeam I."/>
            <person name="Giovannoni J.J."/>
            <person name="Rose J.K."/>
            <person name="Sorensen I."/>
            <person name="Lee S.J."/>
            <person name="Kim R.W."/>
            <person name="Choi I.Y."/>
            <person name="Choi B.S."/>
            <person name="Lim J.S."/>
            <person name="Lee Y.H."/>
            <person name="Choi D."/>
        </authorList>
    </citation>
    <scope>NUCLEOTIDE SEQUENCE [LARGE SCALE GENOMIC DNA]</scope>
    <source>
        <strain evidence="6">cv. CM334</strain>
    </source>
</reference>
<proteinExistence type="inferred from homology"/>
<evidence type="ECO:0000259" key="4">
    <source>
        <dbReference type="Pfam" id="PF01301"/>
    </source>
</evidence>
<dbReference type="EMBL" id="AYRZ02000002">
    <property type="protein sequence ID" value="PHT90663.1"/>
    <property type="molecule type" value="Genomic_DNA"/>
</dbReference>
<dbReference type="GO" id="GO:0005975">
    <property type="term" value="P:carbohydrate metabolic process"/>
    <property type="evidence" value="ECO:0007669"/>
    <property type="project" value="InterPro"/>
</dbReference>
<dbReference type="InterPro" id="IPR017853">
    <property type="entry name" value="GH"/>
</dbReference>
<dbReference type="Pfam" id="PF01301">
    <property type="entry name" value="Glyco_hydro_35"/>
    <property type="match status" value="1"/>
</dbReference>
<keyword evidence="6" id="KW-1185">Reference proteome</keyword>
<dbReference type="STRING" id="4072.A0A2G3A903"/>
<name>A0A2G3A903_CAPAN</name>
<dbReference type="SUPFAM" id="SSF51445">
    <property type="entry name" value="(Trans)glycosidases"/>
    <property type="match status" value="1"/>
</dbReference>
<evidence type="ECO:0000256" key="3">
    <source>
        <dbReference type="ARBA" id="ARBA00012756"/>
    </source>
</evidence>
<accession>A0A2G3A903</accession>
<gene>
    <name evidence="5" type="ORF">T459_05776</name>
</gene>
<dbReference type="GO" id="GO:0004565">
    <property type="term" value="F:beta-galactosidase activity"/>
    <property type="evidence" value="ECO:0007669"/>
    <property type="project" value="UniProtKB-EC"/>
</dbReference>
<evidence type="ECO:0000313" key="5">
    <source>
        <dbReference type="EMBL" id="PHT90663.1"/>
    </source>
</evidence>
<dbReference type="EC" id="3.2.1.23" evidence="3"/>
<dbReference type="AlphaFoldDB" id="A0A2G3A903"/>
<feature type="domain" description="Glycoside hydrolase 35 catalytic" evidence="4">
    <location>
        <begin position="1"/>
        <end position="47"/>
    </location>
</feature>
<comment type="similarity">
    <text evidence="2">Belongs to the glycosyl hydrolase 35 family.</text>
</comment>
<dbReference type="Proteomes" id="UP000222542">
    <property type="component" value="Unassembled WGS sequence"/>
</dbReference>
<sequence>MYFDGTNFGRTAGGPAQITSYDYNALLDEYGLLRQPKWGHLKDLHAAIKLCEPALVAADSPQYIKLGPKQEAHVYRGASSNNGQDMSLNEVICAAFIANIDEHESEIVKFSSRGEDYPSPYKQITSPFLNQCGTFTHSNTPLTPRPNWHWRVDREPKTGMDLTLIPCYRNGPWV</sequence>